<accession>A0ABT5IVE1</accession>
<dbReference type="Gene3D" id="3.30.1330.40">
    <property type="entry name" value="RutC-like"/>
    <property type="match status" value="1"/>
</dbReference>
<dbReference type="SUPFAM" id="SSF55298">
    <property type="entry name" value="YjgF-like"/>
    <property type="match status" value="1"/>
</dbReference>
<protein>
    <submittedName>
        <fullName evidence="2">RidA family protein</fullName>
    </submittedName>
</protein>
<dbReference type="RefSeq" id="WP_026107885.1">
    <property type="nucleotide sequence ID" value="NZ_JAQQLF010000005.1"/>
</dbReference>
<organism evidence="2 3">
    <name type="scientific">Vogesella aquatica</name>
    <dbReference type="NCBI Taxonomy" id="2984206"/>
    <lineage>
        <taxon>Bacteria</taxon>
        <taxon>Pseudomonadati</taxon>
        <taxon>Pseudomonadota</taxon>
        <taxon>Betaproteobacteria</taxon>
        <taxon>Neisseriales</taxon>
        <taxon>Chromobacteriaceae</taxon>
        <taxon>Vogesella</taxon>
    </lineage>
</organism>
<reference evidence="2 3" key="1">
    <citation type="submission" date="2023-01" db="EMBL/GenBank/DDBJ databases">
        <title>Novel species of the genus Vogesella isolated from rivers.</title>
        <authorList>
            <person name="Lu H."/>
        </authorList>
    </citation>
    <scope>NUCLEOTIDE SEQUENCE [LARGE SCALE GENOMIC DNA]</scope>
    <source>
        <strain evidence="2 3">DC21W</strain>
    </source>
</reference>
<dbReference type="InterPro" id="IPR006175">
    <property type="entry name" value="YjgF/YER057c/UK114"/>
</dbReference>
<dbReference type="PANTHER" id="PTHR47328:SF1">
    <property type="entry name" value="RUTC FAMILY PROTEIN YOAB"/>
    <property type="match status" value="1"/>
</dbReference>
<dbReference type="CDD" id="cd06150">
    <property type="entry name" value="YjgF_YER057c_UK114_like_2"/>
    <property type="match status" value="1"/>
</dbReference>
<sequence>MSIYRHLPGKRMSEAVVVNGLIYTVQVPESGQGNAREQTAETLALVDKVLAELDSDKTRIIEATIFMPDLAEFDQMNEAWDAWVAEGHAPVRCTVGAKLAHPDWKVEIRIVAAR</sequence>
<dbReference type="InterPro" id="IPR035959">
    <property type="entry name" value="RutC-like_sf"/>
</dbReference>
<comment type="caution">
    <text evidence="2">The sequence shown here is derived from an EMBL/GenBank/DDBJ whole genome shotgun (WGS) entry which is preliminary data.</text>
</comment>
<dbReference type="InterPro" id="IPR019897">
    <property type="entry name" value="RidA_CS"/>
</dbReference>
<dbReference type="InterPro" id="IPR035709">
    <property type="entry name" value="YoaB-like"/>
</dbReference>
<evidence type="ECO:0000313" key="2">
    <source>
        <dbReference type="EMBL" id="MDC7716532.1"/>
    </source>
</evidence>
<keyword evidence="3" id="KW-1185">Reference proteome</keyword>
<evidence type="ECO:0000256" key="1">
    <source>
        <dbReference type="ARBA" id="ARBA00010552"/>
    </source>
</evidence>
<comment type="similarity">
    <text evidence="1">Belongs to the RutC family.</text>
</comment>
<dbReference type="Proteomes" id="UP001219956">
    <property type="component" value="Unassembled WGS sequence"/>
</dbReference>
<evidence type="ECO:0000313" key="3">
    <source>
        <dbReference type="Proteomes" id="UP001219956"/>
    </source>
</evidence>
<dbReference type="PROSITE" id="PS01094">
    <property type="entry name" value="UPF0076"/>
    <property type="match status" value="1"/>
</dbReference>
<dbReference type="Pfam" id="PF01042">
    <property type="entry name" value="Ribonuc_L-PSP"/>
    <property type="match status" value="1"/>
</dbReference>
<dbReference type="EMBL" id="JAQQLF010000005">
    <property type="protein sequence ID" value="MDC7716532.1"/>
    <property type="molecule type" value="Genomic_DNA"/>
</dbReference>
<dbReference type="PANTHER" id="PTHR47328">
    <property type="match status" value="1"/>
</dbReference>
<name>A0ABT5IVE1_9NEIS</name>
<gene>
    <name evidence="2" type="ORF">PQU95_04780</name>
</gene>
<proteinExistence type="inferred from homology"/>